<dbReference type="InterPro" id="IPR019775">
    <property type="entry name" value="WD40_repeat_CS"/>
</dbReference>
<protein>
    <submittedName>
        <fullName evidence="8">Protein Mut11</fullName>
    </submittedName>
</protein>
<evidence type="ECO:0000313" key="8">
    <source>
        <dbReference type="EMBL" id="PKA64055.1"/>
    </source>
</evidence>
<dbReference type="Pfam" id="PF00400">
    <property type="entry name" value="WD40"/>
    <property type="match status" value="5"/>
</dbReference>
<evidence type="ECO:0000256" key="3">
    <source>
        <dbReference type="ARBA" id="ARBA00022574"/>
    </source>
</evidence>
<feature type="repeat" description="WD" evidence="6">
    <location>
        <begin position="605"/>
        <end position="637"/>
    </location>
</feature>
<comment type="subunit">
    <text evidence="5">Interacts with RANBPM.</text>
</comment>
<dbReference type="SMART" id="SM00320">
    <property type="entry name" value="WD40"/>
    <property type="match status" value="6"/>
</dbReference>
<evidence type="ECO:0000256" key="4">
    <source>
        <dbReference type="ARBA" id="ARBA00022737"/>
    </source>
</evidence>
<dbReference type="EMBL" id="KZ451906">
    <property type="protein sequence ID" value="PKA64055.1"/>
    <property type="molecule type" value="Genomic_DNA"/>
</dbReference>
<feature type="domain" description="CTLH" evidence="7">
    <location>
        <begin position="175"/>
        <end position="232"/>
    </location>
</feature>
<gene>
    <name evidence="8" type="primary">Mut11</name>
    <name evidence="8" type="ORF">AXF42_Ash005067</name>
</gene>
<dbReference type="InterPro" id="IPR051350">
    <property type="entry name" value="WD_repeat-ST_regulator"/>
</dbReference>
<accession>A0A2I0B8D0</accession>
<dbReference type="STRING" id="1088818.A0A2I0B8D0"/>
<dbReference type="PANTHER" id="PTHR22838:SF0">
    <property type="entry name" value="WD REPEAT-CONTAINING PROTEIN 26"/>
    <property type="match status" value="1"/>
</dbReference>
<sequence length="672" mass="75231">MISFHKAWQKDLPSGRYPSMRMAFVILTQIVSARPPGSISPDLIAFGLKKLRICTLVLEKCLLTNHSLSEVDIYGLIEIFMGGAGDEEPPSKRIKSSPPEPGCLVSKSFSLTDNITPLESKMANSLISNGDEDTIGAKGIIKRSEFIRIITKAIYSLGYSRSGAVLEEESGIPLHASTVDCFRKQVLDGDWDGSLASLHKISIFDEEMLKLACFLILEQKFFEQLGKEKISDAIKTLRTEITPLNIKSNRVRELSSCIICPSQHMSLAFVKPGVENLNSRMKLLDELQNVLPPTIMIPEGRLEHLVEQALNVQCEACYFHNSLDTSLSLYTDHHCGKDQIPCQTMQVLRAHSDEVWFVQFSHNGKFLASSSRDNSTIIWEVLEDEELLLKHKLIGHQKPVPMVAWSPDDCQLLTCGLEEVIRRWDVRTGECLQVCEKIGLGFISCGWFPDGKRFFSGITDRSICLWDLDGKELECWKGERIIKTSDLAITNDGKRIISMCRESAIFLLDTEAKLEKLIEENQTITSFSLSRDDEFLLVNLINQEIHLWKITGDPKLVARYEGHKRSRFVIRSCFGGFKQSYIASGSEDSQVYIWHRDTGNLVTTLPGHAGAVNCVSWNPVNPHMLASASDDNSIRVWGVSLLTQRLKSTGSNGVHHCNGVSLNGELIDSCEP</sequence>
<dbReference type="GO" id="GO:0005737">
    <property type="term" value="C:cytoplasm"/>
    <property type="evidence" value="ECO:0007669"/>
    <property type="project" value="UniProtKB-SubCell"/>
</dbReference>
<dbReference type="InterPro" id="IPR006594">
    <property type="entry name" value="LisH"/>
</dbReference>
<dbReference type="InterPro" id="IPR001680">
    <property type="entry name" value="WD40_rpt"/>
</dbReference>
<reference evidence="8 9" key="1">
    <citation type="journal article" date="2017" name="Nature">
        <title>The Apostasia genome and the evolution of orchids.</title>
        <authorList>
            <person name="Zhang G.Q."/>
            <person name="Liu K.W."/>
            <person name="Li Z."/>
            <person name="Lohaus R."/>
            <person name="Hsiao Y.Y."/>
            <person name="Niu S.C."/>
            <person name="Wang J.Y."/>
            <person name="Lin Y.C."/>
            <person name="Xu Q."/>
            <person name="Chen L.J."/>
            <person name="Yoshida K."/>
            <person name="Fujiwara S."/>
            <person name="Wang Z.W."/>
            <person name="Zhang Y.Q."/>
            <person name="Mitsuda N."/>
            <person name="Wang M."/>
            <person name="Liu G.H."/>
            <person name="Pecoraro L."/>
            <person name="Huang H.X."/>
            <person name="Xiao X.J."/>
            <person name="Lin M."/>
            <person name="Wu X.Y."/>
            <person name="Wu W.L."/>
            <person name="Chen Y.Y."/>
            <person name="Chang S.B."/>
            <person name="Sakamoto S."/>
            <person name="Ohme-Takagi M."/>
            <person name="Yagi M."/>
            <person name="Zeng S.J."/>
            <person name="Shen C.Y."/>
            <person name="Yeh C.M."/>
            <person name="Luo Y.B."/>
            <person name="Tsai W.C."/>
            <person name="Van de Peer Y."/>
            <person name="Liu Z.J."/>
        </authorList>
    </citation>
    <scope>NUCLEOTIDE SEQUENCE [LARGE SCALE GENOMIC DNA]</scope>
    <source>
        <strain evidence="9">cv. Shenzhen</strain>
        <tissue evidence="8">Stem</tissue>
    </source>
</reference>
<evidence type="ECO:0000256" key="6">
    <source>
        <dbReference type="PROSITE-ProRule" id="PRU00221"/>
    </source>
</evidence>
<dbReference type="PROSITE" id="PS50082">
    <property type="entry name" value="WD_REPEATS_2"/>
    <property type="match status" value="4"/>
</dbReference>
<evidence type="ECO:0000313" key="9">
    <source>
        <dbReference type="Proteomes" id="UP000236161"/>
    </source>
</evidence>
<proteinExistence type="predicted"/>
<dbReference type="InterPro" id="IPR036322">
    <property type="entry name" value="WD40_repeat_dom_sf"/>
</dbReference>
<dbReference type="PROSITE" id="PS50294">
    <property type="entry name" value="WD_REPEATS_REGION"/>
    <property type="match status" value="3"/>
</dbReference>
<keyword evidence="9" id="KW-1185">Reference proteome</keyword>
<dbReference type="Proteomes" id="UP000236161">
    <property type="component" value="Unassembled WGS sequence"/>
</dbReference>
<dbReference type="PROSITE" id="PS00678">
    <property type="entry name" value="WD_REPEATS_1"/>
    <property type="match status" value="1"/>
</dbReference>
<dbReference type="CDD" id="cd00200">
    <property type="entry name" value="WD40"/>
    <property type="match status" value="1"/>
</dbReference>
<feature type="repeat" description="WD" evidence="6">
    <location>
        <begin position="348"/>
        <end position="389"/>
    </location>
</feature>
<dbReference type="Pfam" id="PF23627">
    <property type="entry name" value="LisH_WDR26"/>
    <property type="match status" value="1"/>
</dbReference>
<evidence type="ECO:0000256" key="1">
    <source>
        <dbReference type="ARBA" id="ARBA00004496"/>
    </source>
</evidence>
<keyword evidence="2" id="KW-0963">Cytoplasm</keyword>
<dbReference type="AlphaFoldDB" id="A0A2I0B8D0"/>
<feature type="repeat" description="WD" evidence="6">
    <location>
        <begin position="393"/>
        <end position="434"/>
    </location>
</feature>
<keyword evidence="3 6" id="KW-0853">WD repeat</keyword>
<comment type="subcellular location">
    <subcellularLocation>
        <location evidence="1">Cytoplasm</location>
    </subcellularLocation>
</comment>
<organism evidence="8 9">
    <name type="scientific">Apostasia shenzhenica</name>
    <dbReference type="NCBI Taxonomy" id="1088818"/>
    <lineage>
        <taxon>Eukaryota</taxon>
        <taxon>Viridiplantae</taxon>
        <taxon>Streptophyta</taxon>
        <taxon>Embryophyta</taxon>
        <taxon>Tracheophyta</taxon>
        <taxon>Spermatophyta</taxon>
        <taxon>Magnoliopsida</taxon>
        <taxon>Liliopsida</taxon>
        <taxon>Asparagales</taxon>
        <taxon>Orchidaceae</taxon>
        <taxon>Apostasioideae</taxon>
        <taxon>Apostasia</taxon>
    </lineage>
</organism>
<name>A0A2I0B8D0_9ASPA</name>
<dbReference type="OrthoDB" id="972532at2759"/>
<evidence type="ECO:0000256" key="5">
    <source>
        <dbReference type="ARBA" id="ARBA00065067"/>
    </source>
</evidence>
<dbReference type="PANTHER" id="PTHR22838">
    <property type="entry name" value="WD REPEAT PROTEIN 26-RELATED"/>
    <property type="match status" value="1"/>
</dbReference>
<dbReference type="FunFam" id="2.130.10.10:FF:000087">
    <property type="entry name" value="WD repeat-containing protein 26 homolog"/>
    <property type="match status" value="1"/>
</dbReference>
<feature type="repeat" description="WD" evidence="6">
    <location>
        <begin position="580"/>
        <end position="604"/>
    </location>
</feature>
<dbReference type="InterPro" id="IPR006595">
    <property type="entry name" value="CTLH_C"/>
</dbReference>
<dbReference type="SUPFAM" id="SSF50978">
    <property type="entry name" value="WD40 repeat-like"/>
    <property type="match status" value="1"/>
</dbReference>
<evidence type="ECO:0000259" key="7">
    <source>
        <dbReference type="PROSITE" id="PS50897"/>
    </source>
</evidence>
<evidence type="ECO:0000256" key="2">
    <source>
        <dbReference type="ARBA" id="ARBA00022490"/>
    </source>
</evidence>
<dbReference type="InterPro" id="IPR015943">
    <property type="entry name" value="WD40/YVTN_repeat-like_dom_sf"/>
</dbReference>
<dbReference type="Gene3D" id="2.130.10.10">
    <property type="entry name" value="YVTN repeat-like/Quinoprotein amine dehydrogenase"/>
    <property type="match status" value="2"/>
</dbReference>
<keyword evidence="4" id="KW-0677">Repeat</keyword>
<dbReference type="PROSITE" id="PS50896">
    <property type="entry name" value="LISH"/>
    <property type="match status" value="1"/>
</dbReference>
<dbReference type="PROSITE" id="PS50897">
    <property type="entry name" value="CTLH"/>
    <property type="match status" value="1"/>
</dbReference>